<proteinExistence type="predicted"/>
<gene>
    <name evidence="1" type="ORF">ED208_15320</name>
</gene>
<reference evidence="1 2" key="1">
    <citation type="submission" date="2018-10" db="EMBL/GenBank/DDBJ databases">
        <authorList>
            <person name="Chen W.-M."/>
        </authorList>
    </citation>
    <scope>NUCLEOTIDE SEQUENCE [LARGE SCALE GENOMIC DNA]</scope>
    <source>
        <strain evidence="1 2">THS-13</strain>
    </source>
</reference>
<keyword evidence="2" id="KW-1185">Reference proteome</keyword>
<sequence length="125" mass="13709">MFGYALLDPPPLFEWKSELGVSARSAAEQLLASIEANDVDASLIAQILACCAYPMDQWPLDLLQISLLTDGSWSRVLRVLELVRKTQGLRPNDFHDGGARFQRCIALGFAPPSKDSSTRQKASAC</sequence>
<evidence type="ECO:0000313" key="2">
    <source>
        <dbReference type="Proteomes" id="UP000282106"/>
    </source>
</evidence>
<dbReference type="EMBL" id="RJVO01000009">
    <property type="protein sequence ID" value="ROH86407.1"/>
    <property type="molecule type" value="Genomic_DNA"/>
</dbReference>
<evidence type="ECO:0000313" key="1">
    <source>
        <dbReference type="EMBL" id="ROH86407.1"/>
    </source>
</evidence>
<dbReference type="InParanoid" id="A0A3N0V0T7"/>
<accession>A0A3N0V0T7</accession>
<dbReference type="Proteomes" id="UP000282106">
    <property type="component" value="Unassembled WGS sequence"/>
</dbReference>
<protein>
    <submittedName>
        <fullName evidence="1">Uncharacterized protein</fullName>
    </submittedName>
</protein>
<name>A0A3N0V0T7_9GAMM</name>
<comment type="caution">
    <text evidence="1">The sequence shown here is derived from an EMBL/GenBank/DDBJ whole genome shotgun (WGS) entry which is preliminary data.</text>
</comment>
<dbReference type="AlphaFoldDB" id="A0A3N0V0T7"/>
<organism evidence="1 2">
    <name type="scientific">Stagnimonas aquatica</name>
    <dbReference type="NCBI Taxonomy" id="2689987"/>
    <lineage>
        <taxon>Bacteria</taxon>
        <taxon>Pseudomonadati</taxon>
        <taxon>Pseudomonadota</taxon>
        <taxon>Gammaproteobacteria</taxon>
        <taxon>Nevskiales</taxon>
        <taxon>Nevskiaceae</taxon>
        <taxon>Stagnimonas</taxon>
    </lineage>
</organism>